<sequence>MQKRLSIGLIIFSVFIICNFPMKASAEADITIDAEAGFDNKVKYNRGVPVQITASNNGTAFSGDLILDYSESYNIGAGLTVPLDLAAGESKTFQLSLPGMMDNSYSGNGIMNQTIFIYEDGWETGRSIDFRGTKSLRPNYYNPEILFIAALTENADRLRALDELQPISGSNAQVFHFNQQSDIQLPTDVLAWDTLDYLVLDDFPYSDLPLETQQTVMTWLDQGGKIIVGAGSNLEAATGNLADLLPLELSSPEETAVPLLESPVAAFNAELNDGARVILEQDGRILAAEKTVGRGAVIQTAFSLGDEPVTTQPGYEQLLMGLLDADQSVQAFQQNQSIKERMAIEIGRTNELFESFAVSKTAMFIIILLYIIVVVPILYIVLNKKGKREYAWMAIPAMAVLASLGIFAAGAKDRIANPQIQQTGFFEVDGDGGLNGFYMNTLLSNRSGNYVFSSPSATTMTATAGNQFSGGHRHDTAILESGSNASNLTIRNMRYWSVASIIGESHINGSGEFEIELSLENGNLSGTVRNAFPFAVQDAAIWTGTRLMSMGDFDPGEEKQVAEVVQSDLLQPISPIGQTVGPQTMANEEQLNEARKQSALAMSYEHLTHSASSPYIIAYTNDAIIPVSLESQEARISAIHLLAQSFEPNLSFDGQFSINSDDLSIEMKPMNPQLMIQDYPDNPYFFGLEPGGYIVQYQLPTALMSGETTWSELEILTTASDLVFSVLQVDTGEFETLSSGSANLFENSDSYISDEGIIEIKLDKAQQTGYSEVTIPAIELEGEVQP</sequence>
<name>A0ABW3LDC0_9BACL</name>
<protein>
    <submittedName>
        <fullName evidence="2">Uncharacterized protein</fullName>
    </submittedName>
</protein>
<dbReference type="SUPFAM" id="SSF52317">
    <property type="entry name" value="Class I glutamine amidotransferase-like"/>
    <property type="match status" value="1"/>
</dbReference>
<proteinExistence type="predicted"/>
<feature type="transmembrane region" description="Helical" evidence="1">
    <location>
        <begin position="362"/>
        <end position="382"/>
    </location>
</feature>
<dbReference type="Proteomes" id="UP001597109">
    <property type="component" value="Unassembled WGS sequence"/>
</dbReference>
<keyword evidence="1" id="KW-0472">Membrane</keyword>
<dbReference type="InterPro" id="IPR029062">
    <property type="entry name" value="Class_I_gatase-like"/>
</dbReference>
<keyword evidence="1" id="KW-0812">Transmembrane</keyword>
<evidence type="ECO:0000313" key="2">
    <source>
        <dbReference type="EMBL" id="MFD1031142.1"/>
    </source>
</evidence>
<evidence type="ECO:0000256" key="1">
    <source>
        <dbReference type="SAM" id="Phobius"/>
    </source>
</evidence>
<dbReference type="EMBL" id="JBHTKI010000008">
    <property type="protein sequence ID" value="MFD1031142.1"/>
    <property type="molecule type" value="Genomic_DNA"/>
</dbReference>
<comment type="caution">
    <text evidence="2">The sequence shown here is derived from an EMBL/GenBank/DDBJ whole genome shotgun (WGS) entry which is preliminary data.</text>
</comment>
<keyword evidence="3" id="KW-1185">Reference proteome</keyword>
<organism evidence="2 3">
    <name type="scientific">Metaplanococcus flavidus</name>
    <dbReference type="NCBI Taxonomy" id="569883"/>
    <lineage>
        <taxon>Bacteria</taxon>
        <taxon>Bacillati</taxon>
        <taxon>Bacillota</taxon>
        <taxon>Bacilli</taxon>
        <taxon>Bacillales</taxon>
        <taxon>Caryophanaceae</taxon>
        <taxon>Metaplanococcus</taxon>
    </lineage>
</organism>
<keyword evidence="1" id="KW-1133">Transmembrane helix</keyword>
<dbReference type="RefSeq" id="WP_144837712.1">
    <property type="nucleotide sequence ID" value="NZ_JBHTKI010000008.1"/>
</dbReference>
<reference evidence="3" key="1">
    <citation type="journal article" date="2019" name="Int. J. Syst. Evol. Microbiol.">
        <title>The Global Catalogue of Microorganisms (GCM) 10K type strain sequencing project: providing services to taxonomists for standard genome sequencing and annotation.</title>
        <authorList>
            <consortium name="The Broad Institute Genomics Platform"/>
            <consortium name="The Broad Institute Genome Sequencing Center for Infectious Disease"/>
            <person name="Wu L."/>
            <person name="Ma J."/>
        </authorList>
    </citation>
    <scope>NUCLEOTIDE SEQUENCE [LARGE SCALE GENOMIC DNA]</scope>
    <source>
        <strain evidence="3">CCUG 56756</strain>
    </source>
</reference>
<gene>
    <name evidence="2" type="ORF">ACFQ1X_06805</name>
</gene>
<feature type="transmembrane region" description="Helical" evidence="1">
    <location>
        <begin position="389"/>
        <end position="411"/>
    </location>
</feature>
<evidence type="ECO:0000313" key="3">
    <source>
        <dbReference type="Proteomes" id="UP001597109"/>
    </source>
</evidence>
<accession>A0ABW3LDC0</accession>
<dbReference type="Gene3D" id="3.40.50.880">
    <property type="match status" value="1"/>
</dbReference>